<keyword evidence="2" id="KW-1185">Reference proteome</keyword>
<protein>
    <submittedName>
        <fullName evidence="1">Uncharacterized protein</fullName>
    </submittedName>
</protein>
<proteinExistence type="predicted"/>
<evidence type="ECO:0000313" key="2">
    <source>
        <dbReference type="Proteomes" id="UP001234297"/>
    </source>
</evidence>
<reference evidence="1 2" key="1">
    <citation type="journal article" date="2022" name="Hortic Res">
        <title>A haplotype resolved chromosomal level avocado genome allows analysis of novel avocado genes.</title>
        <authorList>
            <person name="Nath O."/>
            <person name="Fletcher S.J."/>
            <person name="Hayward A."/>
            <person name="Shaw L.M."/>
            <person name="Masouleh A.K."/>
            <person name="Furtado A."/>
            <person name="Henry R.J."/>
            <person name="Mitter N."/>
        </authorList>
    </citation>
    <scope>NUCLEOTIDE SEQUENCE [LARGE SCALE GENOMIC DNA]</scope>
    <source>
        <strain evidence="2">cv. Hass</strain>
    </source>
</reference>
<dbReference type="EMBL" id="CM056811">
    <property type="protein sequence ID" value="KAJ8637663.1"/>
    <property type="molecule type" value="Genomic_DNA"/>
</dbReference>
<organism evidence="1 2">
    <name type="scientific">Persea americana</name>
    <name type="common">Avocado</name>
    <dbReference type="NCBI Taxonomy" id="3435"/>
    <lineage>
        <taxon>Eukaryota</taxon>
        <taxon>Viridiplantae</taxon>
        <taxon>Streptophyta</taxon>
        <taxon>Embryophyta</taxon>
        <taxon>Tracheophyta</taxon>
        <taxon>Spermatophyta</taxon>
        <taxon>Magnoliopsida</taxon>
        <taxon>Magnoliidae</taxon>
        <taxon>Laurales</taxon>
        <taxon>Lauraceae</taxon>
        <taxon>Persea</taxon>
    </lineage>
</organism>
<sequence length="118" mass="13355">METYGANPDPYRSSSIGGDTPGFSVYKTKLTKIDNENHVREEELVEGEYLDVGFLLYQVRFKILEKDDDSSIIRTTIEYELAEESVIYASLVSINSLAIIAEVAEKHLTEEYKAKLKA</sequence>
<accession>A0ACC2LWS4</accession>
<comment type="caution">
    <text evidence="1">The sequence shown here is derived from an EMBL/GenBank/DDBJ whole genome shotgun (WGS) entry which is preliminary data.</text>
</comment>
<evidence type="ECO:0000313" key="1">
    <source>
        <dbReference type="EMBL" id="KAJ8637663.1"/>
    </source>
</evidence>
<gene>
    <name evidence="1" type="ORF">MRB53_011930</name>
</gene>
<dbReference type="Proteomes" id="UP001234297">
    <property type="component" value="Chromosome 3"/>
</dbReference>
<name>A0ACC2LWS4_PERAE</name>